<protein>
    <submittedName>
        <fullName evidence="1">Uncharacterized protein</fullName>
    </submittedName>
</protein>
<evidence type="ECO:0000313" key="1">
    <source>
        <dbReference type="EMBL" id="KAH6939875.1"/>
    </source>
</evidence>
<dbReference type="EMBL" id="CM023482">
    <property type="protein sequence ID" value="KAH6939875.1"/>
    <property type="molecule type" value="Genomic_DNA"/>
</dbReference>
<reference evidence="1" key="1">
    <citation type="submission" date="2020-05" db="EMBL/GenBank/DDBJ databases">
        <title>Large-scale comparative analyses of tick genomes elucidate their genetic diversity and vector capacities.</title>
        <authorList>
            <person name="Jia N."/>
            <person name="Wang J."/>
            <person name="Shi W."/>
            <person name="Du L."/>
            <person name="Sun Y."/>
            <person name="Zhan W."/>
            <person name="Jiang J."/>
            <person name="Wang Q."/>
            <person name="Zhang B."/>
            <person name="Ji P."/>
            <person name="Sakyi L.B."/>
            <person name="Cui X."/>
            <person name="Yuan T."/>
            <person name="Jiang B."/>
            <person name="Yang W."/>
            <person name="Lam T.T.-Y."/>
            <person name="Chang Q."/>
            <person name="Ding S."/>
            <person name="Wang X."/>
            <person name="Zhu J."/>
            <person name="Ruan X."/>
            <person name="Zhao L."/>
            <person name="Wei J."/>
            <person name="Que T."/>
            <person name="Du C."/>
            <person name="Cheng J."/>
            <person name="Dai P."/>
            <person name="Han X."/>
            <person name="Huang E."/>
            <person name="Gao Y."/>
            <person name="Liu J."/>
            <person name="Shao H."/>
            <person name="Ye R."/>
            <person name="Li L."/>
            <person name="Wei W."/>
            <person name="Wang X."/>
            <person name="Wang C."/>
            <person name="Yang T."/>
            <person name="Huo Q."/>
            <person name="Li W."/>
            <person name="Guo W."/>
            <person name="Chen H."/>
            <person name="Zhou L."/>
            <person name="Ni X."/>
            <person name="Tian J."/>
            <person name="Zhou Y."/>
            <person name="Sheng Y."/>
            <person name="Liu T."/>
            <person name="Pan Y."/>
            <person name="Xia L."/>
            <person name="Li J."/>
            <person name="Zhao F."/>
            <person name="Cao W."/>
        </authorList>
    </citation>
    <scope>NUCLEOTIDE SEQUENCE</scope>
    <source>
        <strain evidence="1">Hyas-2018</strain>
    </source>
</reference>
<organism evidence="1 2">
    <name type="scientific">Hyalomma asiaticum</name>
    <name type="common">Tick</name>
    <dbReference type="NCBI Taxonomy" id="266040"/>
    <lineage>
        <taxon>Eukaryota</taxon>
        <taxon>Metazoa</taxon>
        <taxon>Ecdysozoa</taxon>
        <taxon>Arthropoda</taxon>
        <taxon>Chelicerata</taxon>
        <taxon>Arachnida</taxon>
        <taxon>Acari</taxon>
        <taxon>Parasitiformes</taxon>
        <taxon>Ixodida</taxon>
        <taxon>Ixodoidea</taxon>
        <taxon>Ixodidae</taxon>
        <taxon>Hyalomminae</taxon>
        <taxon>Hyalomma</taxon>
    </lineage>
</organism>
<comment type="caution">
    <text evidence="1">The sequence shown here is derived from an EMBL/GenBank/DDBJ whole genome shotgun (WGS) entry which is preliminary data.</text>
</comment>
<evidence type="ECO:0000313" key="2">
    <source>
        <dbReference type="Proteomes" id="UP000821845"/>
    </source>
</evidence>
<name>A0ACB7SYZ8_HYAAI</name>
<proteinExistence type="predicted"/>
<keyword evidence="2" id="KW-1185">Reference proteome</keyword>
<accession>A0ACB7SYZ8</accession>
<dbReference type="Proteomes" id="UP000821845">
    <property type="component" value="Chromosome 2"/>
</dbReference>
<gene>
    <name evidence="1" type="ORF">HPB50_021923</name>
</gene>
<sequence>MNHSRNFPYMHGEMAYPQHFYSTARRAHRESLILGTSNEFDVGSTVQLAPPPARGVAVHGYRSSMTWEPYPATAAATPLSVGHYEHGQCRKEAWATSVFKGLKAVGTDGAAAVVSTLAMCSFIGIAMWVLLAVEDQWQGNGLDAADDADAGVHLDAYGAPPSSPVAGVHEKIPMIEWKITVGTRRPRSSKPSWMSTKALPDVAVTSPGIRSNEDNADSRATDGAGYGSIERSKAPGMSANEDAAVDAASRRVHIKRGLPSERRSTRRRSVKRVNRRRRVPQRTVPRQDQVEEVPTVPATEETP</sequence>